<protein>
    <submittedName>
        <fullName evidence="1">Uncharacterized protein</fullName>
    </submittedName>
</protein>
<dbReference type="RefSeq" id="WP_208676418.1">
    <property type="nucleotide sequence ID" value="NZ_CP070380.1"/>
</dbReference>
<proteinExistence type="predicted"/>
<evidence type="ECO:0000313" key="2">
    <source>
        <dbReference type="Proteomes" id="UP001172687"/>
    </source>
</evidence>
<evidence type="ECO:0000313" key="1">
    <source>
        <dbReference type="EMBL" id="MDN4520316.1"/>
    </source>
</evidence>
<reference evidence="1" key="1">
    <citation type="submission" date="2023-07" db="EMBL/GenBank/DDBJ databases">
        <title>Degradation of tert-butanol by M. austroafricanum TBA100.</title>
        <authorList>
            <person name="Helbich S."/>
            <person name="Vainshtein Y."/>
        </authorList>
    </citation>
    <scope>NUCLEOTIDE SEQUENCE</scope>
    <source>
        <strain evidence="1">TBA100</strain>
    </source>
</reference>
<keyword evidence="2" id="KW-1185">Reference proteome</keyword>
<organism evidence="1 2">
    <name type="scientific">Mycolicibacterium austroafricanum</name>
    <name type="common">Mycobacterium austroafricanum</name>
    <dbReference type="NCBI Taxonomy" id="39687"/>
    <lineage>
        <taxon>Bacteria</taxon>
        <taxon>Bacillati</taxon>
        <taxon>Actinomycetota</taxon>
        <taxon>Actinomycetes</taxon>
        <taxon>Mycobacteriales</taxon>
        <taxon>Mycobacteriaceae</taxon>
        <taxon>Mycolicibacterium</taxon>
    </lineage>
</organism>
<accession>A0ABT8HHT3</accession>
<name>A0ABT8HHT3_MYCAO</name>
<sequence length="167" mass="18435">MNDPLDGALAARERRARAKLRQASKWDAQGERADGYRVAVTAPGHRGRRKFATFAWSEENSQWQLVTETIRDQLHPNATREETLSIGAPLPTSMDLARGVSVSALVLTTILDALVTDNLHEIDLADLTLIVSQCGSYIRRLGGLPPAERQPAEQALYMEILARCTTI</sequence>
<comment type="caution">
    <text evidence="1">The sequence shown here is derived from an EMBL/GenBank/DDBJ whole genome shotgun (WGS) entry which is preliminary data.</text>
</comment>
<dbReference type="Proteomes" id="UP001172687">
    <property type="component" value="Unassembled WGS sequence"/>
</dbReference>
<gene>
    <name evidence="1" type="ORF">QYF68_21190</name>
</gene>
<dbReference type="EMBL" id="JAUHTC010000072">
    <property type="protein sequence ID" value="MDN4520316.1"/>
    <property type="molecule type" value="Genomic_DNA"/>
</dbReference>